<organism evidence="2 3">
    <name type="scientific">Ambispora gerdemannii</name>
    <dbReference type="NCBI Taxonomy" id="144530"/>
    <lineage>
        <taxon>Eukaryota</taxon>
        <taxon>Fungi</taxon>
        <taxon>Fungi incertae sedis</taxon>
        <taxon>Mucoromycota</taxon>
        <taxon>Glomeromycotina</taxon>
        <taxon>Glomeromycetes</taxon>
        <taxon>Archaeosporales</taxon>
        <taxon>Ambisporaceae</taxon>
        <taxon>Ambispora</taxon>
    </lineage>
</organism>
<name>A0A9N9ERS3_9GLOM</name>
<feature type="non-terminal residue" evidence="2">
    <location>
        <position position="1"/>
    </location>
</feature>
<comment type="caution">
    <text evidence="2">The sequence shown here is derived from an EMBL/GenBank/DDBJ whole genome shotgun (WGS) entry which is preliminary data.</text>
</comment>
<evidence type="ECO:0000256" key="1">
    <source>
        <dbReference type="SAM" id="MobiDB-lite"/>
    </source>
</evidence>
<evidence type="ECO:0000313" key="2">
    <source>
        <dbReference type="EMBL" id="CAG8682898.1"/>
    </source>
</evidence>
<proteinExistence type="predicted"/>
<feature type="compositionally biased region" description="Low complexity" evidence="1">
    <location>
        <begin position="53"/>
        <end position="68"/>
    </location>
</feature>
<gene>
    <name evidence="2" type="ORF">AGERDE_LOCUS12749</name>
</gene>
<protein>
    <submittedName>
        <fullName evidence="2">860_t:CDS:1</fullName>
    </submittedName>
</protein>
<reference evidence="2" key="1">
    <citation type="submission" date="2021-06" db="EMBL/GenBank/DDBJ databases">
        <authorList>
            <person name="Kallberg Y."/>
            <person name="Tangrot J."/>
            <person name="Rosling A."/>
        </authorList>
    </citation>
    <scope>NUCLEOTIDE SEQUENCE</scope>
    <source>
        <strain evidence="2">MT106</strain>
    </source>
</reference>
<dbReference type="Proteomes" id="UP000789831">
    <property type="component" value="Unassembled WGS sequence"/>
</dbReference>
<dbReference type="AlphaFoldDB" id="A0A9N9ERS3"/>
<feature type="non-terminal residue" evidence="2">
    <location>
        <position position="79"/>
    </location>
</feature>
<dbReference type="EMBL" id="CAJVPL010011077">
    <property type="protein sequence ID" value="CAG8682898.1"/>
    <property type="molecule type" value="Genomic_DNA"/>
</dbReference>
<sequence>LATTLQAAQNSQTNTSGATTSLLITHEYMAGRKRTRLEQGDNPQDDTDQTIEQNNVPNKQNVNQNPIENKPEEKKKKNR</sequence>
<feature type="compositionally biased region" description="Basic and acidic residues" evidence="1">
    <location>
        <begin position="69"/>
        <end position="79"/>
    </location>
</feature>
<keyword evidence="3" id="KW-1185">Reference proteome</keyword>
<feature type="region of interest" description="Disordered" evidence="1">
    <location>
        <begin position="1"/>
        <end position="21"/>
    </location>
</feature>
<evidence type="ECO:0000313" key="3">
    <source>
        <dbReference type="Proteomes" id="UP000789831"/>
    </source>
</evidence>
<feature type="region of interest" description="Disordered" evidence="1">
    <location>
        <begin position="33"/>
        <end position="79"/>
    </location>
</feature>
<accession>A0A9N9ERS3</accession>